<feature type="transmembrane region" description="Helical" evidence="1">
    <location>
        <begin position="285"/>
        <end position="307"/>
    </location>
</feature>
<comment type="caution">
    <text evidence="3">The sequence shown here is derived from an EMBL/GenBank/DDBJ whole genome shotgun (WGS) entry which is preliminary data.</text>
</comment>
<dbReference type="PANTHER" id="PTHR16592">
    <property type="entry name" value="ASTROTACTIN-1-LIKE"/>
    <property type="match status" value="1"/>
</dbReference>
<dbReference type="AlphaFoldDB" id="A0A556TYG2"/>
<accession>A0A556TYG2</accession>
<keyword evidence="1" id="KW-0472">Membrane</keyword>
<dbReference type="Proteomes" id="UP000319801">
    <property type="component" value="Unassembled WGS sequence"/>
</dbReference>
<reference evidence="3 4" key="1">
    <citation type="journal article" date="2019" name="Genome Biol. Evol.">
        <title>Whole-Genome Sequencing of the Giant Devil Catfish, Bagarius yarrelli.</title>
        <authorList>
            <person name="Jiang W."/>
            <person name="Lv Y."/>
            <person name="Cheng L."/>
            <person name="Yang K."/>
            <person name="Chao B."/>
            <person name="Wang X."/>
            <person name="Li Y."/>
            <person name="Pan X."/>
            <person name="You X."/>
            <person name="Zhang Y."/>
            <person name="Yang J."/>
            <person name="Li J."/>
            <person name="Zhang X."/>
            <person name="Liu S."/>
            <person name="Sun C."/>
            <person name="Yang J."/>
            <person name="Shi Q."/>
        </authorList>
    </citation>
    <scope>NUCLEOTIDE SEQUENCE [LARGE SCALE GENOMIC DNA]</scope>
    <source>
        <strain evidence="3">JWS20170419001</strain>
        <tissue evidence="3">Muscle</tissue>
    </source>
</reference>
<feature type="transmembrane region" description="Helical" evidence="1">
    <location>
        <begin position="53"/>
        <end position="71"/>
    </location>
</feature>
<keyword evidence="1" id="KW-1133">Transmembrane helix</keyword>
<name>A0A556TYG2_BAGYA</name>
<organism evidence="3 4">
    <name type="scientific">Bagarius yarrelli</name>
    <name type="common">Goonch</name>
    <name type="synonym">Bagrus yarrelli</name>
    <dbReference type="NCBI Taxonomy" id="175774"/>
    <lineage>
        <taxon>Eukaryota</taxon>
        <taxon>Metazoa</taxon>
        <taxon>Chordata</taxon>
        <taxon>Craniata</taxon>
        <taxon>Vertebrata</taxon>
        <taxon>Euteleostomi</taxon>
        <taxon>Actinopterygii</taxon>
        <taxon>Neopterygii</taxon>
        <taxon>Teleostei</taxon>
        <taxon>Ostariophysi</taxon>
        <taxon>Siluriformes</taxon>
        <taxon>Sisoridae</taxon>
        <taxon>Sisorinae</taxon>
        <taxon>Bagarius</taxon>
    </lineage>
</organism>
<proteinExistence type="predicted"/>
<dbReference type="Pfam" id="PF19441">
    <property type="entry name" value="ASTN_1_2_N"/>
    <property type="match status" value="1"/>
</dbReference>
<dbReference type="GO" id="GO:0001764">
    <property type="term" value="P:neuron migration"/>
    <property type="evidence" value="ECO:0007669"/>
    <property type="project" value="InterPro"/>
</dbReference>
<dbReference type="PANTHER" id="PTHR16592:SF2">
    <property type="entry name" value="ASTROTACTIN-2"/>
    <property type="match status" value="1"/>
</dbReference>
<keyword evidence="1" id="KW-0812">Transmembrane</keyword>
<evidence type="ECO:0000259" key="2">
    <source>
        <dbReference type="Pfam" id="PF19441"/>
    </source>
</evidence>
<dbReference type="InterPro" id="IPR045575">
    <property type="entry name" value="ASTN_1_2_N"/>
</dbReference>
<dbReference type="OrthoDB" id="9934301at2759"/>
<evidence type="ECO:0000313" key="3">
    <source>
        <dbReference type="EMBL" id="TSL28266.1"/>
    </source>
</evidence>
<dbReference type="GO" id="GO:0005768">
    <property type="term" value="C:endosome"/>
    <property type="evidence" value="ECO:0007669"/>
    <property type="project" value="TreeGrafter"/>
</dbReference>
<feature type="domain" description="Astrotactin-1/2 N-terminal" evidence="2">
    <location>
        <begin position="54"/>
        <end position="303"/>
    </location>
</feature>
<evidence type="ECO:0000256" key="1">
    <source>
        <dbReference type="SAM" id="Phobius"/>
    </source>
</evidence>
<dbReference type="GO" id="GO:0007158">
    <property type="term" value="P:neuron cell-cell adhesion"/>
    <property type="evidence" value="ECO:0007669"/>
    <property type="project" value="TreeGrafter"/>
</dbReference>
<keyword evidence="4" id="KW-1185">Reference proteome</keyword>
<dbReference type="EMBL" id="VCAZ01000029">
    <property type="protein sequence ID" value="TSL28266.1"/>
    <property type="molecule type" value="Genomic_DNA"/>
</dbReference>
<dbReference type="InterPro" id="IPR026995">
    <property type="entry name" value="Astrotactin"/>
</dbReference>
<dbReference type="GO" id="GO:0016020">
    <property type="term" value="C:membrane"/>
    <property type="evidence" value="ECO:0007669"/>
    <property type="project" value="TreeGrafter"/>
</dbReference>
<protein>
    <submittedName>
        <fullName evidence="3">Astrotactin-2</fullName>
    </submittedName>
</protein>
<sequence length="339" mass="38420">MGNKPGDESLSIRPSAALLEQYSVRIRWQRRRRLLLSEPREMTSDVMLLRGDGGGLIALLLIILIFTLVLYTRHRWCRRRRAPQKSASTEATHEIHYIPSVLLGPPQSRDGFRTPRAHQHGSVIGMAIRETPILDDCDCEDDEQPGQLLDGKIQLDDDFCSQGTLSMDSLGKGGSDVNHKHSLDNRVMEPQHESVEALVQRIKDSFRTNATMEITHFQNATHSSSTSRKRGPALNRGGFNYRPCGTKLQLQHQSVLGSIKDNEELMGRIRSRSWNSIKREGGTDYTLFVLIFLLSVLQLTNVSFLSMRRYIRVRHIMPPCRQTAINPRVNAAATYPQLL</sequence>
<evidence type="ECO:0000313" key="4">
    <source>
        <dbReference type="Proteomes" id="UP000319801"/>
    </source>
</evidence>
<gene>
    <name evidence="3" type="ORF">Baya_5781</name>
</gene>